<proteinExistence type="inferred from homology"/>
<feature type="domain" description="Type II/III secretion system secretin-like" evidence="12">
    <location>
        <begin position="446"/>
        <end position="612"/>
    </location>
</feature>
<evidence type="ECO:0000256" key="2">
    <source>
        <dbReference type="ARBA" id="ARBA00006980"/>
    </source>
</evidence>
<evidence type="ECO:0000259" key="14">
    <source>
        <dbReference type="Pfam" id="PF21305"/>
    </source>
</evidence>
<dbReference type="InterPro" id="IPR013356">
    <property type="entry name" value="T2SS_GspD"/>
</dbReference>
<keyword evidence="3 10" id="KW-0813">Transport</keyword>
<evidence type="ECO:0000256" key="3">
    <source>
        <dbReference type="ARBA" id="ARBA00022448"/>
    </source>
</evidence>
<feature type="domain" description="NolW-like" evidence="13">
    <location>
        <begin position="286"/>
        <end position="362"/>
    </location>
</feature>
<evidence type="ECO:0000313" key="15">
    <source>
        <dbReference type="EMBL" id="MEY1663138.1"/>
    </source>
</evidence>
<feature type="domain" description="NolW-like" evidence="13">
    <location>
        <begin position="204"/>
        <end position="280"/>
    </location>
</feature>
<keyword evidence="6 11" id="KW-0732">Signal</keyword>
<dbReference type="RefSeq" id="WP_369456411.1">
    <property type="nucleotide sequence ID" value="NZ_JBGCUO010000003.1"/>
</dbReference>
<keyword evidence="9" id="KW-0998">Cell outer membrane</keyword>
<comment type="similarity">
    <text evidence="2">Belongs to the bacterial secretin family. GSP D subfamily.</text>
</comment>
<dbReference type="InterPro" id="IPR004845">
    <property type="entry name" value="T2SS_GspD_CS"/>
</dbReference>
<organism evidence="15 16">
    <name type="scientific">Isoalcanivorax beigongshangi</name>
    <dbReference type="NCBI Taxonomy" id="3238810"/>
    <lineage>
        <taxon>Bacteria</taxon>
        <taxon>Pseudomonadati</taxon>
        <taxon>Pseudomonadota</taxon>
        <taxon>Gammaproteobacteria</taxon>
        <taxon>Oceanospirillales</taxon>
        <taxon>Alcanivoracaceae</taxon>
        <taxon>Isoalcanivorax</taxon>
    </lineage>
</organism>
<dbReference type="EMBL" id="JBGCUO010000003">
    <property type="protein sequence ID" value="MEY1663138.1"/>
    <property type="molecule type" value="Genomic_DNA"/>
</dbReference>
<evidence type="ECO:0000259" key="12">
    <source>
        <dbReference type="Pfam" id="PF00263"/>
    </source>
</evidence>
<dbReference type="PROSITE" id="PS00875">
    <property type="entry name" value="T2SP_D"/>
    <property type="match status" value="1"/>
</dbReference>
<keyword evidence="4" id="KW-1134">Transmembrane beta strand</keyword>
<sequence length="689" mass="73434">MKVIHTSLAVLCCAAGALTLALPVQAQNPATPVVSDNAEKTWTVNIRNADIQAFVGQVADMTGKNFVVDPRVRARDVTVISRQQLTSSEVYELFLAVLQVHGYAAVPSGEIIKIVPNTTAKQGSLPLNQDANISGEELITRVISIDNSPAEELVPVLRPLVPQYGHLAAVSSANALIISDHADNIRRMEAIISHLDGSEAEEIQIIPLRNAWVGDVVKLIETLTPQQAPAQGAAARRGAPREGRISVIADERTNRLIIKGDSVMRRRVAELVRDLDVPPSRTGSAQVLRLNYADAEALAELLNNFADATVKAEGSDKATANPNSNVSIQADTSLNALVIRAEPAMMDDLASVVRQLDVRRAQVLIEAAIVEVSGNKGLDLAVQWAVGGSNSMVGGSNFNDAGLSLNDILGYAVSGSVTTTLPSGAVIGGGETDSKGNLRWGGLLTALATSSNVNLLSTPSILTLDNQEATFIVGQNVPFVTGTSTNTGSGINNPFQTIQREDVGITLTVTPTLAGDGTVKLQLEQEASSVQASVDGVNSVDLITNKRSIKTTVLADDGQTIVLGGLIQDDVRRVTSKVPLLGDIPLLGALFRSTSDKVEKRNLIVFLRPTILQDSGRLVALTRERYMGITALQFSVNRRGELERVVSQPLPKDVETLFTGRTDVPAELREYLERGRSLEAVPLADRASR</sequence>
<gene>
    <name evidence="15" type="primary">gspD</name>
    <name evidence="15" type="ORF">AB5I84_13325</name>
</gene>
<feature type="chain" id="PRO_5045139685" evidence="11">
    <location>
        <begin position="27"/>
        <end position="689"/>
    </location>
</feature>
<dbReference type="Gene3D" id="3.30.1370.120">
    <property type="match status" value="3"/>
</dbReference>
<evidence type="ECO:0000256" key="7">
    <source>
        <dbReference type="ARBA" id="ARBA00022927"/>
    </source>
</evidence>
<evidence type="ECO:0000256" key="9">
    <source>
        <dbReference type="ARBA" id="ARBA00023237"/>
    </source>
</evidence>
<dbReference type="InterPro" id="IPR050810">
    <property type="entry name" value="Bact_Secretion_Sys_Channel"/>
</dbReference>
<feature type="signal peptide" evidence="11">
    <location>
        <begin position="1"/>
        <end position="26"/>
    </location>
</feature>
<comment type="subcellular location">
    <subcellularLocation>
        <location evidence="1 10">Cell outer membrane</location>
    </subcellularLocation>
</comment>
<evidence type="ECO:0000256" key="10">
    <source>
        <dbReference type="RuleBase" id="RU004004"/>
    </source>
</evidence>
<evidence type="ECO:0000256" key="5">
    <source>
        <dbReference type="ARBA" id="ARBA00022692"/>
    </source>
</evidence>
<comment type="caution">
    <text evidence="15">The sequence shown here is derived from an EMBL/GenBank/DDBJ whole genome shotgun (WGS) entry which is preliminary data.</text>
</comment>
<dbReference type="InterPro" id="IPR005644">
    <property type="entry name" value="NolW-like"/>
</dbReference>
<dbReference type="Pfam" id="PF00263">
    <property type="entry name" value="Secretin"/>
    <property type="match status" value="1"/>
</dbReference>
<reference evidence="15 16" key="1">
    <citation type="submission" date="2024-07" db="EMBL/GenBank/DDBJ databases">
        <authorList>
            <person name="Ren Q."/>
        </authorList>
    </citation>
    <scope>NUCLEOTIDE SEQUENCE [LARGE SCALE GENOMIC DNA]</scope>
    <source>
        <strain evidence="15 16">REN37</strain>
    </source>
</reference>
<dbReference type="PRINTS" id="PR00811">
    <property type="entry name" value="BCTERIALGSPD"/>
</dbReference>
<dbReference type="Proteomes" id="UP001562065">
    <property type="component" value="Unassembled WGS sequence"/>
</dbReference>
<dbReference type="InterPro" id="IPR001775">
    <property type="entry name" value="GspD/PilQ"/>
</dbReference>
<evidence type="ECO:0000256" key="11">
    <source>
        <dbReference type="SAM" id="SignalP"/>
    </source>
</evidence>
<dbReference type="Pfam" id="PF03958">
    <property type="entry name" value="Secretin_N"/>
    <property type="match status" value="3"/>
</dbReference>
<name>A0ABV4AKQ1_9GAMM</name>
<feature type="domain" description="NolW-like" evidence="13">
    <location>
        <begin position="140"/>
        <end position="196"/>
    </location>
</feature>
<keyword evidence="8" id="KW-0472">Membrane</keyword>
<evidence type="ECO:0000256" key="1">
    <source>
        <dbReference type="ARBA" id="ARBA00004442"/>
    </source>
</evidence>
<evidence type="ECO:0000256" key="4">
    <source>
        <dbReference type="ARBA" id="ARBA00022452"/>
    </source>
</evidence>
<evidence type="ECO:0000256" key="8">
    <source>
        <dbReference type="ARBA" id="ARBA00023136"/>
    </source>
</evidence>
<evidence type="ECO:0000313" key="16">
    <source>
        <dbReference type="Proteomes" id="UP001562065"/>
    </source>
</evidence>
<accession>A0ABV4AKQ1</accession>
<evidence type="ECO:0000256" key="6">
    <source>
        <dbReference type="ARBA" id="ARBA00022729"/>
    </source>
</evidence>
<dbReference type="Pfam" id="PF21305">
    <property type="entry name" value="type_II_gspD_N0"/>
    <property type="match status" value="1"/>
</dbReference>
<keyword evidence="7" id="KW-0653">Protein transport</keyword>
<dbReference type="InterPro" id="IPR049371">
    <property type="entry name" value="GspD-like_N0"/>
</dbReference>
<keyword evidence="16" id="KW-1185">Reference proteome</keyword>
<dbReference type="PANTHER" id="PTHR30332">
    <property type="entry name" value="PROBABLE GENERAL SECRETION PATHWAY PROTEIN D"/>
    <property type="match status" value="1"/>
</dbReference>
<dbReference type="NCBIfam" id="TIGR02517">
    <property type="entry name" value="type_II_gspD"/>
    <property type="match status" value="1"/>
</dbReference>
<feature type="domain" description="GspD-like N0" evidence="14">
    <location>
        <begin position="44"/>
        <end position="114"/>
    </location>
</feature>
<protein>
    <submittedName>
        <fullName evidence="15">Type II secretion system secretin GspD</fullName>
    </submittedName>
</protein>
<evidence type="ECO:0000259" key="13">
    <source>
        <dbReference type="Pfam" id="PF03958"/>
    </source>
</evidence>
<keyword evidence="5" id="KW-0812">Transmembrane</keyword>
<dbReference type="InterPro" id="IPR004846">
    <property type="entry name" value="T2SS/T3SS_dom"/>
</dbReference>
<dbReference type="InterPro" id="IPR038591">
    <property type="entry name" value="NolW-like_sf"/>
</dbReference>
<dbReference type="PANTHER" id="PTHR30332:SF24">
    <property type="entry name" value="SECRETIN GSPD-RELATED"/>
    <property type="match status" value="1"/>
</dbReference>